<keyword evidence="7" id="KW-0862">Zinc</keyword>
<protein>
    <submittedName>
        <fullName evidence="17">Uncharacterized protein</fullName>
    </submittedName>
</protein>
<evidence type="ECO:0000313" key="18">
    <source>
        <dbReference type="Proteomes" id="UP001176961"/>
    </source>
</evidence>
<feature type="domain" description="C2H2-type" evidence="14">
    <location>
        <begin position="453"/>
        <end position="487"/>
    </location>
</feature>
<evidence type="ECO:0000256" key="7">
    <source>
        <dbReference type="ARBA" id="ARBA00022833"/>
    </source>
</evidence>
<comment type="caution">
    <text evidence="17">The sequence shown here is derived from an EMBL/GenBank/DDBJ whole genome shotgun (WGS) entry which is preliminary data.</text>
</comment>
<dbReference type="InterPro" id="IPR003609">
    <property type="entry name" value="Pan_app"/>
</dbReference>
<dbReference type="Pfam" id="PF00024">
    <property type="entry name" value="PAN_1"/>
    <property type="match status" value="3"/>
</dbReference>
<dbReference type="InterPro" id="IPR001507">
    <property type="entry name" value="ZP_dom"/>
</dbReference>
<feature type="domain" description="C2H2-type" evidence="14">
    <location>
        <begin position="328"/>
        <end position="351"/>
    </location>
</feature>
<dbReference type="GO" id="GO:0000977">
    <property type="term" value="F:RNA polymerase II transcription regulatory region sequence-specific DNA binding"/>
    <property type="evidence" value="ECO:0007669"/>
    <property type="project" value="TreeGrafter"/>
</dbReference>
<keyword evidence="18" id="KW-1185">Reference proteome</keyword>
<evidence type="ECO:0000256" key="6">
    <source>
        <dbReference type="ARBA" id="ARBA00022771"/>
    </source>
</evidence>
<feature type="domain" description="Apple" evidence="15">
    <location>
        <begin position="737"/>
        <end position="824"/>
    </location>
</feature>
<dbReference type="FunFam" id="3.30.160.60:FF:000097">
    <property type="entry name" value="Zinc finger protein"/>
    <property type="match status" value="1"/>
</dbReference>
<dbReference type="FunFam" id="3.30.160.60:FF:000193">
    <property type="entry name" value="Zinc finger protein 300"/>
    <property type="match status" value="2"/>
</dbReference>
<keyword evidence="4" id="KW-0479">Metal-binding</keyword>
<evidence type="ECO:0000256" key="12">
    <source>
        <dbReference type="PROSITE-ProRule" id="PRU00042"/>
    </source>
</evidence>
<dbReference type="SUPFAM" id="SSF57414">
    <property type="entry name" value="Hairpin loop containing domain-like"/>
    <property type="match status" value="3"/>
</dbReference>
<gene>
    <name evidence="17" type="ORF">CYNAS_LOCUS14013</name>
</gene>
<evidence type="ECO:0000259" key="15">
    <source>
        <dbReference type="PROSITE" id="PS50948"/>
    </source>
</evidence>
<keyword evidence="11" id="KW-0539">Nucleus</keyword>
<dbReference type="SUPFAM" id="SSF57667">
    <property type="entry name" value="beta-beta-alpha zinc fingers"/>
    <property type="match status" value="7"/>
</dbReference>
<feature type="domain" description="C2H2-type" evidence="14">
    <location>
        <begin position="425"/>
        <end position="452"/>
    </location>
</feature>
<dbReference type="InterPro" id="IPR036236">
    <property type="entry name" value="Znf_C2H2_sf"/>
</dbReference>
<dbReference type="CDD" id="cd01099">
    <property type="entry name" value="PAN_AP_HGF"/>
    <property type="match status" value="2"/>
</dbReference>
<comment type="function">
    <text evidence="1">May be involved in transcriptional regulation.</text>
</comment>
<feature type="domain" description="C2H2-type" evidence="14">
    <location>
        <begin position="272"/>
        <end position="299"/>
    </location>
</feature>
<feature type="compositionally biased region" description="Low complexity" evidence="13">
    <location>
        <begin position="69"/>
        <end position="84"/>
    </location>
</feature>
<evidence type="ECO:0000256" key="10">
    <source>
        <dbReference type="ARBA" id="ARBA00023163"/>
    </source>
</evidence>
<evidence type="ECO:0000259" key="16">
    <source>
        <dbReference type="PROSITE" id="PS51034"/>
    </source>
</evidence>
<evidence type="ECO:0000313" key="17">
    <source>
        <dbReference type="EMBL" id="CAJ0602030.1"/>
    </source>
</evidence>
<keyword evidence="8" id="KW-0805">Transcription regulation</keyword>
<comment type="similarity">
    <text evidence="3">Belongs to the krueppel C2H2-type zinc-finger protein family.</text>
</comment>
<dbReference type="Gene3D" id="3.30.160.60">
    <property type="entry name" value="Classic Zinc Finger"/>
    <property type="match status" value="10"/>
</dbReference>
<dbReference type="PROSITE" id="PS50948">
    <property type="entry name" value="PAN"/>
    <property type="match status" value="3"/>
</dbReference>
<proteinExistence type="inferred from homology"/>
<feature type="compositionally biased region" description="Polar residues" evidence="13">
    <location>
        <begin position="481"/>
        <end position="491"/>
    </location>
</feature>
<dbReference type="SMART" id="SM00473">
    <property type="entry name" value="PAN_AP"/>
    <property type="match status" value="3"/>
</dbReference>
<comment type="subcellular location">
    <subcellularLocation>
        <location evidence="2">Nucleus</location>
    </subcellularLocation>
</comment>
<dbReference type="Pfam" id="PF00096">
    <property type="entry name" value="zf-C2H2"/>
    <property type="match status" value="7"/>
</dbReference>
<dbReference type="PANTHER" id="PTHR24381">
    <property type="entry name" value="ZINC FINGER PROTEIN"/>
    <property type="match status" value="1"/>
</dbReference>
<dbReference type="FunFam" id="3.30.160.60:FF:000065">
    <property type="entry name" value="B-cell CLL/lymphoma 6, member B"/>
    <property type="match status" value="1"/>
</dbReference>
<feature type="domain" description="Apple" evidence="15">
    <location>
        <begin position="829"/>
        <end position="919"/>
    </location>
</feature>
<dbReference type="GO" id="GO:0008270">
    <property type="term" value="F:zinc ion binding"/>
    <property type="evidence" value="ECO:0007669"/>
    <property type="project" value="UniProtKB-KW"/>
</dbReference>
<dbReference type="SMART" id="SM00355">
    <property type="entry name" value="ZnF_C2H2"/>
    <property type="match status" value="11"/>
</dbReference>
<evidence type="ECO:0000256" key="8">
    <source>
        <dbReference type="ARBA" id="ARBA00023015"/>
    </source>
</evidence>
<evidence type="ECO:0000256" key="4">
    <source>
        <dbReference type="ARBA" id="ARBA00022723"/>
    </source>
</evidence>
<evidence type="ECO:0000259" key="14">
    <source>
        <dbReference type="PROSITE" id="PS50157"/>
    </source>
</evidence>
<keyword evidence="9" id="KW-0238">DNA-binding</keyword>
<feature type="domain" description="C2H2-type" evidence="14">
    <location>
        <begin position="215"/>
        <end position="242"/>
    </location>
</feature>
<name>A0AA36M918_CYLNA</name>
<feature type="region of interest" description="Disordered" evidence="13">
    <location>
        <begin position="481"/>
        <end position="501"/>
    </location>
</feature>
<evidence type="ECO:0000256" key="9">
    <source>
        <dbReference type="ARBA" id="ARBA00023125"/>
    </source>
</evidence>
<dbReference type="PANTHER" id="PTHR24381:SF393">
    <property type="entry name" value="CHROMATIN-LINKED ADAPTOR FOR MSL PROTEINS, ISOFORM B"/>
    <property type="match status" value="1"/>
</dbReference>
<feature type="domain" description="C2H2-type" evidence="14">
    <location>
        <begin position="242"/>
        <end position="270"/>
    </location>
</feature>
<dbReference type="Proteomes" id="UP001176961">
    <property type="component" value="Unassembled WGS sequence"/>
</dbReference>
<feature type="compositionally biased region" description="Acidic residues" evidence="13">
    <location>
        <begin position="48"/>
        <end position="68"/>
    </location>
</feature>
<evidence type="ECO:0000256" key="2">
    <source>
        <dbReference type="ARBA" id="ARBA00004123"/>
    </source>
</evidence>
<dbReference type="PROSITE" id="PS00028">
    <property type="entry name" value="ZINC_FINGER_C2H2_1"/>
    <property type="match status" value="9"/>
</dbReference>
<dbReference type="EMBL" id="CATQJL010000305">
    <property type="protein sequence ID" value="CAJ0602030.1"/>
    <property type="molecule type" value="Genomic_DNA"/>
</dbReference>
<evidence type="ECO:0000256" key="13">
    <source>
        <dbReference type="SAM" id="MobiDB-lite"/>
    </source>
</evidence>
<evidence type="ECO:0000256" key="11">
    <source>
        <dbReference type="ARBA" id="ARBA00023242"/>
    </source>
</evidence>
<feature type="domain" description="C2H2-type" evidence="14">
    <location>
        <begin position="397"/>
        <end position="424"/>
    </location>
</feature>
<dbReference type="PROSITE" id="PS51034">
    <property type="entry name" value="ZP_2"/>
    <property type="match status" value="1"/>
</dbReference>
<keyword evidence="5" id="KW-0677">Repeat</keyword>
<evidence type="ECO:0000256" key="1">
    <source>
        <dbReference type="ARBA" id="ARBA00003767"/>
    </source>
</evidence>
<feature type="region of interest" description="Disordered" evidence="13">
    <location>
        <begin position="1"/>
        <end position="90"/>
    </location>
</feature>
<evidence type="ECO:0000256" key="3">
    <source>
        <dbReference type="ARBA" id="ARBA00006991"/>
    </source>
</evidence>
<reference evidence="17" key="1">
    <citation type="submission" date="2023-07" db="EMBL/GenBank/DDBJ databases">
        <authorList>
            <consortium name="CYATHOMIX"/>
        </authorList>
    </citation>
    <scope>NUCLEOTIDE SEQUENCE</scope>
    <source>
        <strain evidence="17">N/A</strain>
    </source>
</reference>
<sequence>MVEVENAPPYDVIMKISENDTEEKEPEEKEEMEEECPEEEEALRIALEAEDDDELLDVESPDIDEMDASDTSSSAVDSSPQADANASSPRNLATMIMTSDTPQTSTSSEVMVIGSVLSVPSSANHVEKRHICDICGKGFPYHSILESHKRCHTGEKPFNCHFCDKKFAQKATLQVHERTHTGERPYKCRYCEKTFAQYGTKTVHEKSAHLGIRNYKCPKCDKCLSSPSALYTHKKTHGEKTFQCEFCPKTFTLKNYLKLHVKQVHEQNERKHVCRFCGKSFAYAGSLQVHVRTHTGERPYRCSYCPKAFASQGNLQSHERTHTGERPYTCGTCGRSFIQKSQLTAHEATHASILSETPSSQHNSSAAAVTVNTVPGTTPTLGGLEKKLPTTPTSADYMCKFCGKRYAYASSLYVHTRLHTGERPFRCQFCDKTFTNQGNMQVHQRVHTGEKPYSCNACGKSYAQKVGLKIHLEQCEAYRTGRTSESPVNVDTDSDSSDSSRKIDFSLPNIYANTSPPTSNTSVASLSNYTQWRVPDILSKLPTSPYATFHPTTNIGTPPADVPFRATELPPPDFGPLTASKPPMHPEVTMPEAFSAFHPPSYTAKPMESAVMDPGLAALKGLVDSGLSAQLLPLPNLLSQQLLNTQLLIQQLQNNDALLSLLSHNVTALQPPPPSAAAPAPSLAQAPAPLPPSLLDSFFPTSLLPGLPISAGQTTLPFKMEVKPESIGFVFAAQSLCPAPFAFERYPQSLLIGHAMKVLSVSGLSECLSRCLTASTTLNTQCRSLMYFYESGECIINRERRTDKPDLFLEGVQDQLVDYFENNCLDVQCFSGQLHWIRTEEYSISHEKDVIIESMSMEECRTVCQVNLIGTERFPCRAFVYNSGKSECHLSAESGYTGHRGNSFNLNPISSGEYFEKYCLQVSIACKDASFEQVPDRKMTSIPYKEFGSTSIHKCLATCLEDGAQCATAVYNYDIDLCSLSETSQFSNPELFVPAENTDYFDKVCDPAPAAKRSAVEGVTNIPQSNAIDTNEDDRVTSLVRADEEEVSKAVRYIMTSIPPDDDDVTTTSNIVGQKEAEAEGIVIDDMAEFENVQRTSNTVKARLSSVCHMSGINVNVEFASPTSGSIYIKDHFATCRMEFSNATTSFLNIPFPTNDDPNPKCPGTEIAPSMWSFSVIVQKNDMGSPSLVTSTDRMFNVSCDYTEIEKEKGSTTITSEGANEVTSTRIDMQILRNGQAVTTVPLGEEVELRWTITDTSDGLGYFVDECKAERVGGSPPEPEPLKLIDHG</sequence>
<dbReference type="PROSITE" id="PS50157">
    <property type="entry name" value="ZINC_FINGER_C2H2_2"/>
    <property type="match status" value="11"/>
</dbReference>
<dbReference type="GO" id="GO:0000981">
    <property type="term" value="F:DNA-binding transcription factor activity, RNA polymerase II-specific"/>
    <property type="evidence" value="ECO:0007669"/>
    <property type="project" value="TreeGrafter"/>
</dbReference>
<dbReference type="GO" id="GO:0005634">
    <property type="term" value="C:nucleus"/>
    <property type="evidence" value="ECO:0007669"/>
    <property type="project" value="UniProtKB-SubCell"/>
</dbReference>
<dbReference type="InterPro" id="IPR013087">
    <property type="entry name" value="Znf_C2H2_type"/>
</dbReference>
<accession>A0AA36M918</accession>
<keyword evidence="6 12" id="KW-0863">Zinc-finger</keyword>
<feature type="domain" description="Apple" evidence="15">
    <location>
        <begin position="926"/>
        <end position="1005"/>
    </location>
</feature>
<dbReference type="FunFam" id="3.30.160.60:FF:000358">
    <property type="entry name" value="zinc finger protein 24"/>
    <property type="match status" value="1"/>
</dbReference>
<dbReference type="FunFam" id="3.30.160.60:FF:003017">
    <property type="entry name" value="Si:cabz01054396.2"/>
    <property type="match status" value="1"/>
</dbReference>
<feature type="domain" description="C2H2-type" evidence="14">
    <location>
        <begin position="186"/>
        <end position="214"/>
    </location>
</feature>
<feature type="domain" description="C2H2-type" evidence="14">
    <location>
        <begin position="130"/>
        <end position="157"/>
    </location>
</feature>
<dbReference type="Gene3D" id="3.50.4.10">
    <property type="entry name" value="Hepatocyte Growth Factor"/>
    <property type="match status" value="3"/>
</dbReference>
<evidence type="ECO:0000256" key="5">
    <source>
        <dbReference type="ARBA" id="ARBA00022737"/>
    </source>
</evidence>
<feature type="compositionally biased region" description="Acidic residues" evidence="13">
    <location>
        <begin position="19"/>
        <end position="41"/>
    </location>
</feature>
<feature type="domain" description="C2H2-type" evidence="14">
    <location>
        <begin position="158"/>
        <end position="185"/>
    </location>
</feature>
<organism evidence="17 18">
    <name type="scientific">Cylicocyclus nassatus</name>
    <name type="common">Nematode worm</name>
    <dbReference type="NCBI Taxonomy" id="53992"/>
    <lineage>
        <taxon>Eukaryota</taxon>
        <taxon>Metazoa</taxon>
        <taxon>Ecdysozoa</taxon>
        <taxon>Nematoda</taxon>
        <taxon>Chromadorea</taxon>
        <taxon>Rhabditida</taxon>
        <taxon>Rhabditina</taxon>
        <taxon>Rhabditomorpha</taxon>
        <taxon>Strongyloidea</taxon>
        <taxon>Strongylidae</taxon>
        <taxon>Cylicocyclus</taxon>
    </lineage>
</organism>
<keyword evidence="10" id="KW-0804">Transcription</keyword>
<dbReference type="FunFam" id="3.30.160.60:FF:002343">
    <property type="entry name" value="Zinc finger protein 33A"/>
    <property type="match status" value="2"/>
</dbReference>
<feature type="domain" description="C2H2-type" evidence="14">
    <location>
        <begin position="300"/>
        <end position="327"/>
    </location>
</feature>
<feature type="domain" description="ZP" evidence="16">
    <location>
        <begin position="1107"/>
        <end position="1288"/>
    </location>
</feature>